<evidence type="ECO:0000259" key="4">
    <source>
        <dbReference type="Pfam" id="PF13359"/>
    </source>
</evidence>
<evidence type="ECO:0000256" key="3">
    <source>
        <dbReference type="SAM" id="Phobius"/>
    </source>
</evidence>
<keyword evidence="2" id="KW-0479">Metal-binding</keyword>
<dbReference type="InterPro" id="IPR027806">
    <property type="entry name" value="HARBI1_dom"/>
</dbReference>
<feature type="transmembrane region" description="Helical" evidence="3">
    <location>
        <begin position="73"/>
        <end position="93"/>
    </location>
</feature>
<dbReference type="HOGENOM" id="CLU_018552_9_2_1"/>
<dbReference type="AlphaFoldDB" id="A0A0C3ADM4"/>
<keyword evidence="6" id="KW-1185">Reference proteome</keyword>
<sequence length="94" mass="10918">IWADSAYPSKTWCAVPFKKPHAGNLTCRKHLYNCYLSKGCTIFSRFEHAFAALKGCFQSLHELRLKVAKDKDLHVAVYWITCCMILHNMIIHFE</sequence>
<protein>
    <recommendedName>
        <fullName evidence="4">DDE Tnp4 domain-containing protein</fullName>
    </recommendedName>
</protein>
<dbReference type="EMBL" id="KN822038">
    <property type="protein sequence ID" value="KIM63032.1"/>
    <property type="molecule type" value="Genomic_DNA"/>
</dbReference>
<feature type="domain" description="DDE Tnp4" evidence="4">
    <location>
        <begin position="1"/>
        <end position="88"/>
    </location>
</feature>
<keyword evidence="3" id="KW-1133">Transmembrane helix</keyword>
<reference evidence="6" key="2">
    <citation type="submission" date="2015-01" db="EMBL/GenBank/DDBJ databases">
        <title>Evolutionary Origins and Diversification of the Mycorrhizal Mutualists.</title>
        <authorList>
            <consortium name="DOE Joint Genome Institute"/>
            <consortium name="Mycorrhizal Genomics Consortium"/>
            <person name="Kohler A."/>
            <person name="Kuo A."/>
            <person name="Nagy L.G."/>
            <person name="Floudas D."/>
            <person name="Copeland A."/>
            <person name="Barry K.W."/>
            <person name="Cichocki N."/>
            <person name="Veneault-Fourrey C."/>
            <person name="LaButti K."/>
            <person name="Lindquist E.A."/>
            <person name="Lipzen A."/>
            <person name="Lundell T."/>
            <person name="Morin E."/>
            <person name="Murat C."/>
            <person name="Riley R."/>
            <person name="Ohm R."/>
            <person name="Sun H."/>
            <person name="Tunlid A."/>
            <person name="Henrissat B."/>
            <person name="Grigoriev I.V."/>
            <person name="Hibbett D.S."/>
            <person name="Martin F."/>
        </authorList>
    </citation>
    <scope>NUCLEOTIDE SEQUENCE [LARGE SCALE GENOMIC DNA]</scope>
    <source>
        <strain evidence="6">Foug A</strain>
    </source>
</reference>
<proteinExistence type="predicted"/>
<evidence type="ECO:0000313" key="6">
    <source>
        <dbReference type="Proteomes" id="UP000053989"/>
    </source>
</evidence>
<evidence type="ECO:0000256" key="2">
    <source>
        <dbReference type="ARBA" id="ARBA00022723"/>
    </source>
</evidence>
<dbReference type="GO" id="GO:0046872">
    <property type="term" value="F:metal ion binding"/>
    <property type="evidence" value="ECO:0007669"/>
    <property type="project" value="UniProtKB-KW"/>
</dbReference>
<dbReference type="OrthoDB" id="2659088at2759"/>
<name>A0A0C3ADM4_9AGAM</name>
<gene>
    <name evidence="5" type="ORF">SCLCIDRAFT_44542</name>
</gene>
<feature type="non-terminal residue" evidence="5">
    <location>
        <position position="1"/>
    </location>
</feature>
<dbReference type="Proteomes" id="UP000053989">
    <property type="component" value="Unassembled WGS sequence"/>
</dbReference>
<evidence type="ECO:0000313" key="5">
    <source>
        <dbReference type="EMBL" id="KIM63032.1"/>
    </source>
</evidence>
<dbReference type="Pfam" id="PF13359">
    <property type="entry name" value="DDE_Tnp_4"/>
    <property type="match status" value="1"/>
</dbReference>
<keyword evidence="3" id="KW-0472">Membrane</keyword>
<accession>A0A0C3ADM4</accession>
<feature type="non-terminal residue" evidence="5">
    <location>
        <position position="94"/>
    </location>
</feature>
<comment type="cofactor">
    <cofactor evidence="1">
        <name>a divalent metal cation</name>
        <dbReference type="ChEBI" id="CHEBI:60240"/>
    </cofactor>
</comment>
<organism evidence="5 6">
    <name type="scientific">Scleroderma citrinum Foug A</name>
    <dbReference type="NCBI Taxonomy" id="1036808"/>
    <lineage>
        <taxon>Eukaryota</taxon>
        <taxon>Fungi</taxon>
        <taxon>Dikarya</taxon>
        <taxon>Basidiomycota</taxon>
        <taxon>Agaricomycotina</taxon>
        <taxon>Agaricomycetes</taxon>
        <taxon>Agaricomycetidae</taxon>
        <taxon>Boletales</taxon>
        <taxon>Sclerodermatineae</taxon>
        <taxon>Sclerodermataceae</taxon>
        <taxon>Scleroderma</taxon>
    </lineage>
</organism>
<keyword evidence="3" id="KW-0812">Transmembrane</keyword>
<reference evidence="5 6" key="1">
    <citation type="submission" date="2014-04" db="EMBL/GenBank/DDBJ databases">
        <authorList>
            <consortium name="DOE Joint Genome Institute"/>
            <person name="Kuo A."/>
            <person name="Kohler A."/>
            <person name="Nagy L.G."/>
            <person name="Floudas D."/>
            <person name="Copeland A."/>
            <person name="Barry K.W."/>
            <person name="Cichocki N."/>
            <person name="Veneault-Fourrey C."/>
            <person name="LaButti K."/>
            <person name="Lindquist E.A."/>
            <person name="Lipzen A."/>
            <person name="Lundell T."/>
            <person name="Morin E."/>
            <person name="Murat C."/>
            <person name="Sun H."/>
            <person name="Tunlid A."/>
            <person name="Henrissat B."/>
            <person name="Grigoriev I.V."/>
            <person name="Hibbett D.S."/>
            <person name="Martin F."/>
            <person name="Nordberg H.P."/>
            <person name="Cantor M.N."/>
            <person name="Hua S.X."/>
        </authorList>
    </citation>
    <scope>NUCLEOTIDE SEQUENCE [LARGE SCALE GENOMIC DNA]</scope>
    <source>
        <strain evidence="5 6">Foug A</strain>
    </source>
</reference>
<evidence type="ECO:0000256" key="1">
    <source>
        <dbReference type="ARBA" id="ARBA00001968"/>
    </source>
</evidence>
<dbReference type="InParanoid" id="A0A0C3ADM4"/>